<dbReference type="InterPro" id="IPR011708">
    <property type="entry name" value="DNA_pol3_alpha_NTPase_dom"/>
</dbReference>
<sequence length="1128" mass="126080">MNYRLGIKSDFSIGKSLLTVDKIVAGVKEAGFDAIAVTDDMTISAMPILSNKLKGIAKTVFGVTLYVHEDATYKPPTKSSGIAPKDNPMFTLKVYAKSEKGIQSIYKLLTLANTESHFYYNARTQMSEVLQLEDVIVTTGDFFNLFSVDNYKDHLLTLIAKFGIENVLIEIVPINSPLYERCFQRAIHCWHVYDKRCKAICTLPALYEKDEDIDSLNVYQAVAKNMQITAEKGAVLKIQKIKGLTLNQKWNDIKNNLFGKLVDKYWEEGHGSVGNLAEFTYQCFAESPKYLFDNCSYEFKKKAPCLPKMADDEFKAVVEECKKGWRKRFAKPVLGYLPSKEQMPEYMNRLKYELSILQKMGFSGYFLLVQDLVKWSKDNGIIVGPGRGSVGGSLVAYLMGITEVDPIRFNLFFERFINPERHDLPDADLDYQSTRRQEVIEYLENKYGKECVSGISNYGALGSASAIRDAGRIFSLPMSKLEVSKMVPKEHGFSSNLEESAKAVPEIGYFAKENSKLWRHSLALEGVMRSLGRHAAGTIVAGEPLVKRAVVERRAGSFVVNWDKRIVEEMGLIKMDILGLSTLDTLQICLKYIEKRYGKKLNLLDISLDDKETLQAFGRGETTGVFQFESSGMKQLLKSLAYGGQLTFEDITTATALYRPGPMDSGLLDDFVKIKQGYKSVFYDHPNMESALKETCGIMVYQEQVMQVARDLAGFSMGEADNLRKAMGKKDLEKMATMKEKFIDGAFKVSAMSKEQARELFEKIEKFASYGFNKSHSVEYSIISYWSCYLRTHYPAEYFASALSIISDDKFEPVVKDAQEAGIAVLPPQINHSSAQFEVLDEHRILAPFSSVKYISSNIANKIVKLREGNEGSFSSIEEFKTLASKKGSGVNARAVSNLEKVGSFCEIDSTIPPVDDPSRIKDQKELMGGLILQVVRNPKTVIINKVMKDNIVSIVDDIGKCKDCDLCEKIHCTPSIGSREVKFMIVGDCPSWEEEGKGKFMTGKVGGIVQKALMSAGLSVKNGYYTALVKAKKEGKFLTGEQVAKCSKFLEKEIQVINPAVVVALGSTTIRKFFPDLKASEADGQAIYDPAKNMTIVCGINPAQVLFDEEKMNNLISTFNKVKEVVL</sequence>
<evidence type="ECO:0000313" key="8">
    <source>
        <dbReference type="EMBL" id="DAE04088.1"/>
    </source>
</evidence>
<dbReference type="InterPro" id="IPR004805">
    <property type="entry name" value="DnaE2/DnaE/PolC"/>
</dbReference>
<dbReference type="InterPro" id="IPR040982">
    <property type="entry name" value="DNA_pol3_finger"/>
</dbReference>
<protein>
    <recommendedName>
        <fullName evidence="1">DNA-directed DNA polymerase</fullName>
        <ecNumber evidence="1">2.7.7.7</ecNumber>
    </recommendedName>
</protein>
<dbReference type="SUPFAM" id="SSF52141">
    <property type="entry name" value="Uracil-DNA glycosylase-like"/>
    <property type="match status" value="1"/>
</dbReference>
<dbReference type="Gene3D" id="1.10.150.870">
    <property type="match status" value="1"/>
</dbReference>
<dbReference type="Pfam" id="PF02811">
    <property type="entry name" value="PHP"/>
    <property type="match status" value="1"/>
</dbReference>
<evidence type="ECO:0000259" key="7">
    <source>
        <dbReference type="SMART" id="SM00481"/>
    </source>
</evidence>
<dbReference type="InterPro" id="IPR029460">
    <property type="entry name" value="DNAPol_HHH"/>
</dbReference>
<dbReference type="Pfam" id="PF03167">
    <property type="entry name" value="UDG"/>
    <property type="match status" value="1"/>
</dbReference>
<comment type="catalytic activity">
    <reaction evidence="6">
        <text>DNA(n) + a 2'-deoxyribonucleoside 5'-triphosphate = DNA(n+1) + diphosphate</text>
        <dbReference type="Rhea" id="RHEA:22508"/>
        <dbReference type="Rhea" id="RHEA-COMP:17339"/>
        <dbReference type="Rhea" id="RHEA-COMP:17340"/>
        <dbReference type="ChEBI" id="CHEBI:33019"/>
        <dbReference type="ChEBI" id="CHEBI:61560"/>
        <dbReference type="ChEBI" id="CHEBI:173112"/>
        <dbReference type="EC" id="2.7.7.7"/>
    </reaction>
</comment>
<dbReference type="PANTHER" id="PTHR32294:SF0">
    <property type="entry name" value="DNA POLYMERASE III SUBUNIT ALPHA"/>
    <property type="match status" value="1"/>
</dbReference>
<dbReference type="Gene3D" id="3.40.470.10">
    <property type="entry name" value="Uracil-DNA glycosylase-like domain"/>
    <property type="match status" value="1"/>
</dbReference>
<keyword evidence="3" id="KW-0548">Nucleotidyltransferase</keyword>
<dbReference type="PANTHER" id="PTHR32294">
    <property type="entry name" value="DNA POLYMERASE III SUBUNIT ALPHA"/>
    <property type="match status" value="1"/>
</dbReference>
<keyword evidence="2" id="KW-0808">Transferase</keyword>
<dbReference type="InterPro" id="IPR041931">
    <property type="entry name" value="DNA_pol3_alpha_thumb_dom"/>
</dbReference>
<dbReference type="GO" id="GO:0006260">
    <property type="term" value="P:DNA replication"/>
    <property type="evidence" value="ECO:0007669"/>
    <property type="project" value="UniProtKB-KW"/>
</dbReference>
<dbReference type="InterPro" id="IPR036895">
    <property type="entry name" value="Uracil-DNA_glycosylase-like_sf"/>
</dbReference>
<dbReference type="Gene3D" id="1.10.10.1600">
    <property type="entry name" value="Bacterial DNA polymerase III alpha subunit, thumb domain"/>
    <property type="match status" value="1"/>
</dbReference>
<keyword evidence="5" id="KW-0239">DNA-directed DNA polymerase</keyword>
<dbReference type="InterPro" id="IPR004013">
    <property type="entry name" value="PHP_dom"/>
</dbReference>
<dbReference type="EC" id="2.7.7.7" evidence="1"/>
<dbReference type="Pfam" id="PF07733">
    <property type="entry name" value="DNA_pol3_alpha"/>
    <property type="match status" value="1"/>
</dbReference>
<dbReference type="Pfam" id="PF14579">
    <property type="entry name" value="HHH_6"/>
    <property type="match status" value="1"/>
</dbReference>
<dbReference type="SMART" id="SM00481">
    <property type="entry name" value="POLIIIAc"/>
    <property type="match status" value="1"/>
</dbReference>
<evidence type="ECO:0000256" key="3">
    <source>
        <dbReference type="ARBA" id="ARBA00022695"/>
    </source>
</evidence>
<dbReference type="InterPro" id="IPR003141">
    <property type="entry name" value="Pol/His_phosphatase_N"/>
</dbReference>
<proteinExistence type="predicted"/>
<evidence type="ECO:0000256" key="1">
    <source>
        <dbReference type="ARBA" id="ARBA00012417"/>
    </source>
</evidence>
<evidence type="ECO:0000256" key="6">
    <source>
        <dbReference type="ARBA" id="ARBA00049244"/>
    </source>
</evidence>
<dbReference type="InterPro" id="IPR005122">
    <property type="entry name" value="Uracil-DNA_glycosylase-like"/>
</dbReference>
<dbReference type="GO" id="GO:0003887">
    <property type="term" value="F:DNA-directed DNA polymerase activity"/>
    <property type="evidence" value="ECO:0007669"/>
    <property type="project" value="UniProtKB-KW"/>
</dbReference>
<name>A0A8S5PBN3_9CAUD</name>
<evidence type="ECO:0000256" key="2">
    <source>
        <dbReference type="ARBA" id="ARBA00022679"/>
    </source>
</evidence>
<dbReference type="Gene3D" id="3.20.20.140">
    <property type="entry name" value="Metal-dependent hydrolases"/>
    <property type="match status" value="1"/>
</dbReference>
<evidence type="ECO:0000256" key="5">
    <source>
        <dbReference type="ARBA" id="ARBA00022932"/>
    </source>
</evidence>
<evidence type="ECO:0000256" key="4">
    <source>
        <dbReference type="ARBA" id="ARBA00022705"/>
    </source>
</evidence>
<reference evidence="8" key="1">
    <citation type="journal article" date="2021" name="Proc. Natl. Acad. Sci. U.S.A.">
        <title>A Catalog of Tens of Thousands of Viruses from Human Metagenomes Reveals Hidden Associations with Chronic Diseases.</title>
        <authorList>
            <person name="Tisza M.J."/>
            <person name="Buck C.B."/>
        </authorList>
    </citation>
    <scope>NUCLEOTIDE SEQUENCE</scope>
    <source>
        <strain evidence="8">CtmpG14</strain>
    </source>
</reference>
<feature type="domain" description="Polymerase/histidinol phosphatase N-terminal" evidence="7">
    <location>
        <begin position="3"/>
        <end position="69"/>
    </location>
</feature>
<keyword evidence="4" id="KW-0235">DNA replication</keyword>
<dbReference type="GO" id="GO:0008408">
    <property type="term" value="F:3'-5' exonuclease activity"/>
    <property type="evidence" value="ECO:0007669"/>
    <property type="project" value="InterPro"/>
</dbReference>
<accession>A0A8S5PBN3</accession>
<dbReference type="NCBIfam" id="TIGR00594">
    <property type="entry name" value="polc"/>
    <property type="match status" value="1"/>
</dbReference>
<dbReference type="Pfam" id="PF17657">
    <property type="entry name" value="DNA_pol3_finger"/>
    <property type="match status" value="1"/>
</dbReference>
<dbReference type="EMBL" id="BK015384">
    <property type="protein sequence ID" value="DAE04088.1"/>
    <property type="molecule type" value="Genomic_DNA"/>
</dbReference>
<organism evidence="8">
    <name type="scientific">Siphoviridae sp. ctmpG14</name>
    <dbReference type="NCBI Taxonomy" id="2825654"/>
    <lineage>
        <taxon>Viruses</taxon>
        <taxon>Duplodnaviria</taxon>
        <taxon>Heunggongvirae</taxon>
        <taxon>Uroviricota</taxon>
        <taxon>Caudoviricetes</taxon>
    </lineage>
</organism>